<gene>
    <name evidence="1" type="ORF">COO91_01448</name>
</gene>
<dbReference type="KEGG" id="nfl:COO91_01448"/>
<sequence>MKIFWLVSHKVNTLGVRQEGQEFWQDFLKYTPIIGIECVK</sequence>
<accession>A0A2K8SJN1</accession>
<evidence type="ECO:0000313" key="2">
    <source>
        <dbReference type="Proteomes" id="UP000232003"/>
    </source>
</evidence>
<evidence type="ECO:0000313" key="1">
    <source>
        <dbReference type="EMBL" id="AUB35560.1"/>
    </source>
</evidence>
<reference evidence="1 2" key="1">
    <citation type="submission" date="2017-11" db="EMBL/GenBank/DDBJ databases">
        <title>Complete genome of a free-living desiccation-tolerant cyanobacterium and its photosynthetic adaptation to extreme terrestrial habitat.</title>
        <authorList>
            <person name="Shang J."/>
        </authorList>
    </citation>
    <scope>NUCLEOTIDE SEQUENCE [LARGE SCALE GENOMIC DNA]</scope>
    <source>
        <strain evidence="1 2">CCNUN1</strain>
    </source>
</reference>
<dbReference type="EMBL" id="CP024785">
    <property type="protein sequence ID" value="AUB35560.1"/>
    <property type="molecule type" value="Genomic_DNA"/>
</dbReference>
<name>A0A2K8SJN1_9NOSO</name>
<protein>
    <submittedName>
        <fullName evidence="1">Uncharacterized protein</fullName>
    </submittedName>
</protein>
<dbReference type="AlphaFoldDB" id="A0A2K8SJN1"/>
<proteinExistence type="predicted"/>
<organism evidence="1 2">
    <name type="scientific">Nostoc flagelliforme CCNUN1</name>
    <dbReference type="NCBI Taxonomy" id="2038116"/>
    <lineage>
        <taxon>Bacteria</taxon>
        <taxon>Bacillati</taxon>
        <taxon>Cyanobacteriota</taxon>
        <taxon>Cyanophyceae</taxon>
        <taxon>Nostocales</taxon>
        <taxon>Nostocaceae</taxon>
        <taxon>Nostoc</taxon>
    </lineage>
</organism>
<dbReference type="Proteomes" id="UP000232003">
    <property type="component" value="Chromosome"/>
</dbReference>
<keyword evidence="2" id="KW-1185">Reference proteome</keyword>